<evidence type="ECO:0000313" key="2">
    <source>
        <dbReference type="EMBL" id="QDV82348.1"/>
    </source>
</evidence>
<keyword evidence="3" id="KW-1185">Reference proteome</keyword>
<evidence type="ECO:0008006" key="4">
    <source>
        <dbReference type="Google" id="ProtNLM"/>
    </source>
</evidence>
<dbReference type="Proteomes" id="UP000318081">
    <property type="component" value="Chromosome"/>
</dbReference>
<feature type="region of interest" description="Disordered" evidence="1">
    <location>
        <begin position="261"/>
        <end position="300"/>
    </location>
</feature>
<evidence type="ECO:0000256" key="1">
    <source>
        <dbReference type="SAM" id="MobiDB-lite"/>
    </source>
</evidence>
<dbReference type="EMBL" id="CP036432">
    <property type="protein sequence ID" value="QDV82348.1"/>
    <property type="molecule type" value="Genomic_DNA"/>
</dbReference>
<feature type="region of interest" description="Disordered" evidence="1">
    <location>
        <begin position="185"/>
        <end position="222"/>
    </location>
</feature>
<accession>A0ABX5XK27</accession>
<protein>
    <recommendedName>
        <fullName evidence="4">Secreted protein</fullName>
    </recommendedName>
</protein>
<feature type="compositionally biased region" description="Basic and acidic residues" evidence="1">
    <location>
        <begin position="197"/>
        <end position="222"/>
    </location>
</feature>
<proteinExistence type="predicted"/>
<feature type="region of interest" description="Disordered" evidence="1">
    <location>
        <begin position="325"/>
        <end position="350"/>
    </location>
</feature>
<name>A0ABX5XK27_9BACT</name>
<organism evidence="2 3">
    <name type="scientific">Stieleria magnilauensis</name>
    <dbReference type="NCBI Taxonomy" id="2527963"/>
    <lineage>
        <taxon>Bacteria</taxon>
        <taxon>Pseudomonadati</taxon>
        <taxon>Planctomycetota</taxon>
        <taxon>Planctomycetia</taxon>
        <taxon>Pirellulales</taxon>
        <taxon>Pirellulaceae</taxon>
        <taxon>Stieleria</taxon>
    </lineage>
</organism>
<sequence>MGMNMRYDCSADRHWRTLGCIGVAVVFALPAVAAEEPLRGEAKRPTTITQLIDDWFWPDPYSHLGHVRSNGAGWEWVRIAADVKAGTDAGLSSEQISAIAAIYRLTTASTPQGPLSDRQQHWHQAELETRNLLSETQQHRVDQLVIQRRGYRAFLESDLVTRLDLSTDQTTRIRDAIAKHTKRIAENTRRLTAQSDRAAESDRAADQPRRASEQAGSHLEKARREKIQLGWLSHQKTWNEIREILSPDQVKLFRKLRGARPGKRIANTPDAAPESMANVQQTPDATSDPPVSQLVHPKRVRTAEEQAAFKAIKQQLQDRLLEDLNAPENRSPDSVLQTSYGDEPPAEGSSQALFRSMVPLTYREYIRRHPKLHQLEFDHHATVFVSEQTLAVLDNALPISLDAAIDLMLKAPVRPARLAAELIRQRRTKLSMEQWIRIVKGYEFVPAIRKEYPIGVPVEIWGNGAIPFGFLLFDDPTVAGVETETRAHLDGKHVATMPGSGWRSNLPGVSLGDESLGDHTIEYQLDYTFTVTAQPITGQLSSGKIPLTIVPAQPDPLAAAMSNQLRELVVSGIRALPIARGRERVYSQPTEAGGFQRVAKLRIPYLELKRPLPVGLAMEVDVYFADSDQPHSRPVWVVPAGETSQYEVEGMIGDARLVQMLSERVDQEGMVDARVVLTPSRSTALSHALLNSYYPESIEVHAQWQLLSVESDQR</sequence>
<reference evidence="2 3" key="1">
    <citation type="submission" date="2019-02" db="EMBL/GenBank/DDBJ databases">
        <title>Deep-cultivation of Planctomycetes and their phenomic and genomic characterization uncovers novel biology.</title>
        <authorList>
            <person name="Wiegand S."/>
            <person name="Jogler M."/>
            <person name="Boedeker C."/>
            <person name="Pinto D."/>
            <person name="Vollmers J."/>
            <person name="Rivas-Marin E."/>
            <person name="Kohn T."/>
            <person name="Peeters S.H."/>
            <person name="Heuer A."/>
            <person name="Rast P."/>
            <person name="Oberbeckmann S."/>
            <person name="Bunk B."/>
            <person name="Jeske O."/>
            <person name="Meyerdierks A."/>
            <person name="Storesund J.E."/>
            <person name="Kallscheuer N."/>
            <person name="Luecker S."/>
            <person name="Lage O.M."/>
            <person name="Pohl T."/>
            <person name="Merkel B.J."/>
            <person name="Hornburger P."/>
            <person name="Mueller R.-W."/>
            <person name="Bruemmer F."/>
            <person name="Labrenz M."/>
            <person name="Spormann A.M."/>
            <person name="Op den Camp H."/>
            <person name="Overmann J."/>
            <person name="Amann R."/>
            <person name="Jetten M.S.M."/>
            <person name="Mascher T."/>
            <person name="Medema M.H."/>
            <person name="Devos D.P."/>
            <person name="Kaster A.-K."/>
            <person name="Ovreas L."/>
            <person name="Rohde M."/>
            <person name="Galperin M.Y."/>
            <person name="Jogler C."/>
        </authorList>
    </citation>
    <scope>NUCLEOTIDE SEQUENCE [LARGE SCALE GENOMIC DNA]</scope>
    <source>
        <strain evidence="2 3">TBK1r</strain>
    </source>
</reference>
<gene>
    <name evidence="2" type="ORF">TBK1r_12770</name>
</gene>
<evidence type="ECO:0000313" key="3">
    <source>
        <dbReference type="Proteomes" id="UP000318081"/>
    </source>
</evidence>